<evidence type="ECO:0000313" key="1">
    <source>
        <dbReference type="EMBL" id="GBM18421.1"/>
    </source>
</evidence>
<keyword evidence="2" id="KW-1185">Reference proteome</keyword>
<comment type="caution">
    <text evidence="1">The sequence shown here is derived from an EMBL/GenBank/DDBJ whole genome shotgun (WGS) entry which is preliminary data.</text>
</comment>
<organism evidence="1 2">
    <name type="scientific">Araneus ventricosus</name>
    <name type="common">Orbweaver spider</name>
    <name type="synonym">Epeira ventricosa</name>
    <dbReference type="NCBI Taxonomy" id="182803"/>
    <lineage>
        <taxon>Eukaryota</taxon>
        <taxon>Metazoa</taxon>
        <taxon>Ecdysozoa</taxon>
        <taxon>Arthropoda</taxon>
        <taxon>Chelicerata</taxon>
        <taxon>Arachnida</taxon>
        <taxon>Araneae</taxon>
        <taxon>Araneomorphae</taxon>
        <taxon>Entelegynae</taxon>
        <taxon>Araneoidea</taxon>
        <taxon>Araneidae</taxon>
        <taxon>Araneus</taxon>
    </lineage>
</organism>
<reference evidence="1 2" key="1">
    <citation type="journal article" date="2019" name="Sci. Rep.">
        <title>Orb-weaving spider Araneus ventricosus genome elucidates the spidroin gene catalogue.</title>
        <authorList>
            <person name="Kono N."/>
            <person name="Nakamura H."/>
            <person name="Ohtoshi R."/>
            <person name="Moran D.A.P."/>
            <person name="Shinohara A."/>
            <person name="Yoshida Y."/>
            <person name="Fujiwara M."/>
            <person name="Mori M."/>
            <person name="Tomita M."/>
            <person name="Arakawa K."/>
        </authorList>
    </citation>
    <scope>NUCLEOTIDE SEQUENCE [LARGE SCALE GENOMIC DNA]</scope>
</reference>
<dbReference type="Proteomes" id="UP000499080">
    <property type="component" value="Unassembled WGS sequence"/>
</dbReference>
<name>A0A4Y2DNR1_ARAVE</name>
<evidence type="ECO:0000313" key="2">
    <source>
        <dbReference type="Proteomes" id="UP000499080"/>
    </source>
</evidence>
<dbReference type="EMBL" id="BGPR01000403">
    <property type="protein sequence ID" value="GBM18421.1"/>
    <property type="molecule type" value="Genomic_DNA"/>
</dbReference>
<gene>
    <name evidence="1" type="ORF">AVEN_72757_1</name>
</gene>
<accession>A0A4Y2DNR1</accession>
<sequence>MAAAAIASSSEAGVLVAHHLATARLLPKEVRTILVNGPRAPTIAIPQEKTSSCLLIRQQLILVLAVHPVGRCLGNN</sequence>
<dbReference type="AlphaFoldDB" id="A0A4Y2DNR1"/>
<proteinExistence type="predicted"/>
<protein>
    <submittedName>
        <fullName evidence="1">Uncharacterized protein</fullName>
    </submittedName>
</protein>